<evidence type="ECO:0000313" key="2">
    <source>
        <dbReference type="EMBL" id="MPC78958.1"/>
    </source>
</evidence>
<feature type="region of interest" description="Disordered" evidence="1">
    <location>
        <begin position="1"/>
        <end position="20"/>
    </location>
</feature>
<accession>A0A5B7IDL7</accession>
<evidence type="ECO:0000313" key="3">
    <source>
        <dbReference type="Proteomes" id="UP000324222"/>
    </source>
</evidence>
<dbReference type="EMBL" id="VSRR010049813">
    <property type="protein sequence ID" value="MPC78958.1"/>
    <property type="molecule type" value="Genomic_DNA"/>
</dbReference>
<dbReference type="AlphaFoldDB" id="A0A5B7IDL7"/>
<keyword evidence="3" id="KW-1185">Reference proteome</keyword>
<reference evidence="2 3" key="1">
    <citation type="submission" date="2019-05" db="EMBL/GenBank/DDBJ databases">
        <title>Another draft genome of Portunus trituberculatus and its Hox gene families provides insights of decapod evolution.</title>
        <authorList>
            <person name="Jeong J.-H."/>
            <person name="Song I."/>
            <person name="Kim S."/>
            <person name="Choi T."/>
            <person name="Kim D."/>
            <person name="Ryu S."/>
            <person name="Kim W."/>
        </authorList>
    </citation>
    <scope>NUCLEOTIDE SEQUENCE [LARGE SCALE GENOMIC DNA]</scope>
    <source>
        <tissue evidence="2">Muscle</tissue>
    </source>
</reference>
<protein>
    <submittedName>
        <fullName evidence="2">Uncharacterized protein</fullName>
    </submittedName>
</protein>
<proteinExistence type="predicted"/>
<sequence length="61" mass="6844">METFKVRQRSRIGNTSAKGAVGEQVCALKDRFEGRVTHRGTTTTLTTTTTTCWHADEENEQ</sequence>
<evidence type="ECO:0000256" key="1">
    <source>
        <dbReference type="SAM" id="MobiDB-lite"/>
    </source>
</evidence>
<feature type="compositionally biased region" description="Basic residues" evidence="1">
    <location>
        <begin position="1"/>
        <end position="10"/>
    </location>
</feature>
<gene>
    <name evidence="2" type="ORF">E2C01_073467</name>
</gene>
<comment type="caution">
    <text evidence="2">The sequence shown here is derived from an EMBL/GenBank/DDBJ whole genome shotgun (WGS) entry which is preliminary data.</text>
</comment>
<organism evidence="2 3">
    <name type="scientific">Portunus trituberculatus</name>
    <name type="common">Swimming crab</name>
    <name type="synonym">Neptunus trituberculatus</name>
    <dbReference type="NCBI Taxonomy" id="210409"/>
    <lineage>
        <taxon>Eukaryota</taxon>
        <taxon>Metazoa</taxon>
        <taxon>Ecdysozoa</taxon>
        <taxon>Arthropoda</taxon>
        <taxon>Crustacea</taxon>
        <taxon>Multicrustacea</taxon>
        <taxon>Malacostraca</taxon>
        <taxon>Eumalacostraca</taxon>
        <taxon>Eucarida</taxon>
        <taxon>Decapoda</taxon>
        <taxon>Pleocyemata</taxon>
        <taxon>Brachyura</taxon>
        <taxon>Eubrachyura</taxon>
        <taxon>Portunoidea</taxon>
        <taxon>Portunidae</taxon>
        <taxon>Portuninae</taxon>
        <taxon>Portunus</taxon>
    </lineage>
</organism>
<name>A0A5B7IDL7_PORTR</name>
<dbReference type="Proteomes" id="UP000324222">
    <property type="component" value="Unassembled WGS sequence"/>
</dbReference>